<dbReference type="RefSeq" id="WP_272435390.1">
    <property type="nucleotide sequence ID" value="NZ_JAMQKB010000002.1"/>
</dbReference>
<evidence type="ECO:0000313" key="1">
    <source>
        <dbReference type="EMBL" id="MDC3423647.1"/>
    </source>
</evidence>
<name>A0A9X3WPR0_9BACI</name>
<keyword evidence="2" id="KW-1185">Reference proteome</keyword>
<dbReference type="EMBL" id="JAMQKB010000002">
    <property type="protein sequence ID" value="MDC3423647.1"/>
    <property type="molecule type" value="Genomic_DNA"/>
</dbReference>
<gene>
    <name evidence="1" type="ORF">NC797_03875</name>
</gene>
<proteinExistence type="predicted"/>
<organism evidence="1 2">
    <name type="scientific">Terrihalobacillus insolitus</name>
    <dbReference type="NCBI Taxonomy" id="2950438"/>
    <lineage>
        <taxon>Bacteria</taxon>
        <taxon>Bacillati</taxon>
        <taxon>Bacillota</taxon>
        <taxon>Bacilli</taxon>
        <taxon>Bacillales</taxon>
        <taxon>Bacillaceae</taxon>
        <taxon>Terrihalobacillus</taxon>
    </lineage>
</organism>
<dbReference type="Proteomes" id="UP001145050">
    <property type="component" value="Unassembled WGS sequence"/>
</dbReference>
<dbReference type="AlphaFoldDB" id="A0A9X3WPR0"/>
<reference evidence="1" key="1">
    <citation type="submission" date="2022-06" db="EMBL/GenBank/DDBJ databases">
        <title>Aquibacillus sp. a new bacterium isolated from soil saline samples.</title>
        <authorList>
            <person name="Galisteo C."/>
            <person name="De La Haba R."/>
            <person name="Sanchez-Porro C."/>
            <person name="Ventosa A."/>
        </authorList>
    </citation>
    <scope>NUCLEOTIDE SEQUENCE</scope>
    <source>
        <strain evidence="1">3ASR75-11</strain>
    </source>
</reference>
<comment type="caution">
    <text evidence="1">The sequence shown here is derived from an EMBL/GenBank/DDBJ whole genome shotgun (WGS) entry which is preliminary data.</text>
</comment>
<protein>
    <submittedName>
        <fullName evidence="1">Uncharacterized protein</fullName>
    </submittedName>
</protein>
<sequence>MRSVAFLIGKSYISIHSAKISHPNEAVIFFQSIDEEARMKFFKKQGKRRIETEYWAFDTTSISSYSDTLKQVKQGRIKEGTTFQRKGRVTTTTNLFRVHSVTQEKNMINFTKRLS</sequence>
<accession>A0A9X3WPR0</accession>
<evidence type="ECO:0000313" key="2">
    <source>
        <dbReference type="Proteomes" id="UP001145050"/>
    </source>
</evidence>